<dbReference type="SUPFAM" id="SSF116878">
    <property type="entry name" value="TrmE connector domain"/>
    <property type="match status" value="1"/>
</dbReference>
<evidence type="ECO:0000256" key="2">
    <source>
        <dbReference type="ARBA" id="ARBA00022694"/>
    </source>
</evidence>
<sequence>MTHTYDSTPIVAIATAPGRGGIGVVRISGKDLSAITQNLFGSTVLKPRHATYLDFTQADGTVIDQGLAIAFKAPHSYTGEEVLELQGHGGPVVMQMLLARCLEAGKEQGLRLAEPGEFTQRAFMNDKLDLAQAEAVADLIEASTEAAAKSASQSMSGAFSKVIHALVEKVVHLRMLVEATLDFPEEEIDFLEKSDARGQLSEIQKSLRAVFEQAAQGALLREGLNVVLAGQPNVGKSSLLNALAGDDIAIVTPIAGTTRDKVTETIHIEGIPLNIIDTAGIRHDHDEPEFGEVVDKIDAVERIGIERTWNEVQKADVILHLLDASRGPTRADEEIAARFPSEIPVICVWTKIDISGHHASVDTVGDLTQVYLSAQEHLGMDLLRQELLRIAGWQQTGESLYLARERHLIALKHAHEHLEQAAAYAAQNDQSLDLFAEELRLTQDRLNSITGEFTSDDLLGVIFSRFCIGK</sequence>
<feature type="binding site" evidence="6">
    <location>
        <position position="257"/>
    </location>
    <ligand>
        <name>K(+)</name>
        <dbReference type="ChEBI" id="CHEBI:29103"/>
    </ligand>
</feature>
<dbReference type="EC" id="3.6.-.-" evidence="6"/>
<dbReference type="PANTHER" id="PTHR42714:SF2">
    <property type="entry name" value="TRNA MODIFICATION GTPASE GTPBP3, MITOCHONDRIAL"/>
    <property type="match status" value="1"/>
</dbReference>
<feature type="binding site" evidence="6">
    <location>
        <position position="84"/>
    </location>
    <ligand>
        <name>(6S)-5-formyl-5,6,7,8-tetrahydrofolate</name>
        <dbReference type="ChEBI" id="CHEBI:57457"/>
    </ligand>
</feature>
<evidence type="ECO:0000313" key="10">
    <source>
        <dbReference type="Proteomes" id="UP000624279"/>
    </source>
</evidence>
<keyword evidence="6" id="KW-0963">Cytoplasm</keyword>
<dbReference type="Gene3D" id="3.30.1360.120">
    <property type="entry name" value="Probable tRNA modification gtpase trme, domain 1"/>
    <property type="match status" value="1"/>
</dbReference>
<feature type="domain" description="TrmE-type G" evidence="8">
    <location>
        <begin position="223"/>
        <end position="392"/>
    </location>
</feature>
<comment type="similarity">
    <text evidence="1 6 7">Belongs to the TRAFAC class TrmE-Era-EngA-EngB-Septin-like GTPase superfamily. TrmE GTPase family.</text>
</comment>
<evidence type="ECO:0000256" key="7">
    <source>
        <dbReference type="RuleBase" id="RU003313"/>
    </source>
</evidence>
<keyword evidence="4 6" id="KW-0630">Potassium</keyword>
<feature type="binding site" evidence="6">
    <location>
        <position position="26"/>
    </location>
    <ligand>
        <name>(6S)-5-formyl-5,6,7,8-tetrahydrofolate</name>
        <dbReference type="ChEBI" id="CHEBI:57457"/>
    </ligand>
</feature>
<dbReference type="PROSITE" id="PS51709">
    <property type="entry name" value="G_TRME"/>
    <property type="match status" value="1"/>
</dbReference>
<keyword evidence="10" id="KW-1185">Reference proteome</keyword>
<dbReference type="InterPro" id="IPR027266">
    <property type="entry name" value="TrmE/GcvT-like"/>
</dbReference>
<dbReference type="Gene3D" id="1.20.120.430">
    <property type="entry name" value="tRNA modification GTPase MnmE domain 2"/>
    <property type="match status" value="1"/>
</dbReference>
<dbReference type="RefSeq" id="WP_186941128.1">
    <property type="nucleotide sequence ID" value="NZ_JACOGA010000004.1"/>
</dbReference>
<reference evidence="9 10" key="1">
    <citation type="submission" date="2020-08" db="EMBL/GenBank/DDBJ databases">
        <title>Novel species isolated from subtropical streams in China.</title>
        <authorList>
            <person name="Lu H."/>
        </authorList>
    </citation>
    <scope>NUCLEOTIDE SEQUENCE [LARGE SCALE GENOMIC DNA]</scope>
    <source>
        <strain evidence="9 10">LX15W</strain>
    </source>
</reference>
<dbReference type="EMBL" id="JACOGA010000004">
    <property type="protein sequence ID" value="MBC3873090.1"/>
    <property type="molecule type" value="Genomic_DNA"/>
</dbReference>
<dbReference type="CDD" id="cd14858">
    <property type="entry name" value="TrmE_N"/>
    <property type="match status" value="1"/>
</dbReference>
<dbReference type="Pfam" id="PF01926">
    <property type="entry name" value="MMR_HSR1"/>
    <property type="match status" value="1"/>
</dbReference>
<dbReference type="NCBIfam" id="TIGR00450">
    <property type="entry name" value="mnmE_trmE_thdF"/>
    <property type="match status" value="1"/>
</dbReference>
<dbReference type="Gene3D" id="3.40.50.300">
    <property type="entry name" value="P-loop containing nucleotide triphosphate hydrolases"/>
    <property type="match status" value="1"/>
</dbReference>
<evidence type="ECO:0000256" key="1">
    <source>
        <dbReference type="ARBA" id="ARBA00011043"/>
    </source>
</evidence>
<organism evidence="9 10">
    <name type="scientific">Undibacterium flavidum</name>
    <dbReference type="NCBI Taxonomy" id="2762297"/>
    <lineage>
        <taxon>Bacteria</taxon>
        <taxon>Pseudomonadati</taxon>
        <taxon>Pseudomonadota</taxon>
        <taxon>Betaproteobacteria</taxon>
        <taxon>Burkholderiales</taxon>
        <taxon>Oxalobacteraceae</taxon>
        <taxon>Undibacterium</taxon>
    </lineage>
</organism>
<evidence type="ECO:0000256" key="6">
    <source>
        <dbReference type="HAMAP-Rule" id="MF_00379"/>
    </source>
</evidence>
<feature type="binding site" evidence="6">
    <location>
        <position position="233"/>
    </location>
    <ligand>
        <name>K(+)</name>
        <dbReference type="ChEBI" id="CHEBI:29103"/>
    </ligand>
</feature>
<feature type="binding site" evidence="6">
    <location>
        <position position="252"/>
    </location>
    <ligand>
        <name>K(+)</name>
        <dbReference type="ChEBI" id="CHEBI:29103"/>
    </ligand>
</feature>
<feature type="binding site" evidence="6">
    <location>
        <begin position="252"/>
        <end position="258"/>
    </location>
    <ligand>
        <name>GTP</name>
        <dbReference type="ChEBI" id="CHEBI:37565"/>
    </ligand>
</feature>
<evidence type="ECO:0000256" key="5">
    <source>
        <dbReference type="ARBA" id="ARBA00023134"/>
    </source>
</evidence>
<dbReference type="PRINTS" id="PR00326">
    <property type="entry name" value="GTP1OBG"/>
</dbReference>
<evidence type="ECO:0000256" key="4">
    <source>
        <dbReference type="ARBA" id="ARBA00022958"/>
    </source>
</evidence>
<dbReference type="Pfam" id="PF10396">
    <property type="entry name" value="TrmE_N"/>
    <property type="match status" value="1"/>
</dbReference>
<keyword evidence="6" id="KW-0378">Hydrolase</keyword>
<comment type="subunit">
    <text evidence="6">Homodimer. Heterotetramer of two MnmE and two MnmG subunits.</text>
</comment>
<dbReference type="NCBIfam" id="NF003661">
    <property type="entry name" value="PRK05291.1-3"/>
    <property type="match status" value="1"/>
</dbReference>
<dbReference type="InterPro" id="IPR027368">
    <property type="entry name" value="MnmE_dom2"/>
</dbReference>
<evidence type="ECO:0000259" key="8">
    <source>
        <dbReference type="PROSITE" id="PS51709"/>
    </source>
</evidence>
<dbReference type="NCBIfam" id="TIGR00231">
    <property type="entry name" value="small_GTP"/>
    <property type="match status" value="1"/>
</dbReference>
<feature type="binding site" evidence="6">
    <location>
        <position position="237"/>
    </location>
    <ligand>
        <name>Mg(2+)</name>
        <dbReference type="ChEBI" id="CHEBI:18420"/>
    </ligand>
</feature>
<name>A0ABR6Y938_9BURK</name>
<feature type="binding site" evidence="6">
    <location>
        <position position="258"/>
    </location>
    <ligand>
        <name>Mg(2+)</name>
        <dbReference type="ChEBI" id="CHEBI:18420"/>
    </ligand>
</feature>
<dbReference type="InterPro" id="IPR025867">
    <property type="entry name" value="MnmE_helical"/>
</dbReference>
<dbReference type="SUPFAM" id="SSF52540">
    <property type="entry name" value="P-loop containing nucleoside triphosphate hydrolases"/>
    <property type="match status" value="1"/>
</dbReference>
<dbReference type="InterPro" id="IPR027417">
    <property type="entry name" value="P-loop_NTPase"/>
</dbReference>
<comment type="cofactor">
    <cofactor evidence="6">
        <name>K(+)</name>
        <dbReference type="ChEBI" id="CHEBI:29103"/>
    </cofactor>
    <text evidence="6">Binds 1 potassium ion per subunit.</text>
</comment>
<keyword evidence="2 6" id="KW-0819">tRNA processing</keyword>
<accession>A0ABR6Y938</accession>
<keyword evidence="5 6" id="KW-0342">GTP-binding</keyword>
<keyword evidence="6" id="KW-0460">Magnesium</keyword>
<feature type="binding site" evidence="6">
    <location>
        <begin position="233"/>
        <end position="238"/>
    </location>
    <ligand>
        <name>GTP</name>
        <dbReference type="ChEBI" id="CHEBI:37565"/>
    </ligand>
</feature>
<comment type="caution">
    <text evidence="6">Lacks conserved residue(s) required for the propagation of feature annotation.</text>
</comment>
<dbReference type="Pfam" id="PF12631">
    <property type="entry name" value="MnmE_helical"/>
    <property type="match status" value="1"/>
</dbReference>
<dbReference type="InterPro" id="IPR031168">
    <property type="entry name" value="G_TrmE"/>
</dbReference>
<feature type="binding site" evidence="6">
    <location>
        <position position="127"/>
    </location>
    <ligand>
        <name>(6S)-5-formyl-5,6,7,8-tetrahydrofolate</name>
        <dbReference type="ChEBI" id="CHEBI:57457"/>
    </ligand>
</feature>
<feature type="binding site" evidence="6">
    <location>
        <position position="470"/>
    </location>
    <ligand>
        <name>(6S)-5-formyl-5,6,7,8-tetrahydrofolate</name>
        <dbReference type="ChEBI" id="CHEBI:57457"/>
    </ligand>
</feature>
<keyword evidence="6" id="KW-0479">Metal-binding</keyword>
<gene>
    <name evidence="6 9" type="primary">mnmE</name>
    <name evidence="6" type="synonym">trmE</name>
    <name evidence="9" type="ORF">H8K55_05785</name>
</gene>
<dbReference type="InterPro" id="IPR004520">
    <property type="entry name" value="GTPase_MnmE"/>
</dbReference>
<keyword evidence="3 6" id="KW-0547">Nucleotide-binding</keyword>
<evidence type="ECO:0000256" key="3">
    <source>
        <dbReference type="ARBA" id="ARBA00022741"/>
    </source>
</evidence>
<feature type="binding site" evidence="6">
    <location>
        <begin position="277"/>
        <end position="280"/>
    </location>
    <ligand>
        <name>GTP</name>
        <dbReference type="ChEBI" id="CHEBI:37565"/>
    </ligand>
</feature>
<dbReference type="Proteomes" id="UP000624279">
    <property type="component" value="Unassembled WGS sequence"/>
</dbReference>
<proteinExistence type="inferred from homology"/>
<protein>
    <recommendedName>
        <fullName evidence="6">tRNA modification GTPase MnmE</fullName>
        <ecNumber evidence="6">3.6.-.-</ecNumber>
    </recommendedName>
</protein>
<dbReference type="PANTHER" id="PTHR42714">
    <property type="entry name" value="TRNA MODIFICATION GTPASE GTPBP3"/>
    <property type="match status" value="1"/>
</dbReference>
<dbReference type="InterPro" id="IPR006073">
    <property type="entry name" value="GTP-bd"/>
</dbReference>
<comment type="caution">
    <text evidence="9">The sequence shown here is derived from an EMBL/GenBank/DDBJ whole genome shotgun (WGS) entry which is preliminary data.</text>
</comment>
<evidence type="ECO:0000313" key="9">
    <source>
        <dbReference type="EMBL" id="MBC3873090.1"/>
    </source>
</evidence>
<comment type="function">
    <text evidence="6">Exhibits a very high intrinsic GTPase hydrolysis rate. Involved in the addition of a carboxymethylaminomethyl (cmnm) group at the wobble position (U34) of certain tRNAs, forming tRNA-cmnm(5)s(2)U34.</text>
</comment>
<feature type="binding site" evidence="6">
    <location>
        <position position="254"/>
    </location>
    <ligand>
        <name>K(+)</name>
        <dbReference type="ChEBI" id="CHEBI:29103"/>
    </ligand>
</feature>
<dbReference type="HAMAP" id="MF_00379">
    <property type="entry name" value="GTPase_MnmE"/>
    <property type="match status" value="1"/>
</dbReference>
<dbReference type="CDD" id="cd04164">
    <property type="entry name" value="trmE"/>
    <property type="match status" value="1"/>
</dbReference>
<comment type="subcellular location">
    <subcellularLocation>
        <location evidence="6">Cytoplasm</location>
    </subcellularLocation>
</comment>
<dbReference type="InterPro" id="IPR005225">
    <property type="entry name" value="Small_GTP-bd"/>
</dbReference>
<dbReference type="InterPro" id="IPR018948">
    <property type="entry name" value="GTP-bd_TrmE_N"/>
</dbReference>